<keyword evidence="2" id="KW-1185">Reference proteome</keyword>
<evidence type="ECO:0000313" key="1">
    <source>
        <dbReference type="EMBL" id="MCH91496.1"/>
    </source>
</evidence>
<accession>A0A392MVD3</accession>
<organism evidence="1 2">
    <name type="scientific">Trifolium medium</name>
    <dbReference type="NCBI Taxonomy" id="97028"/>
    <lineage>
        <taxon>Eukaryota</taxon>
        <taxon>Viridiplantae</taxon>
        <taxon>Streptophyta</taxon>
        <taxon>Embryophyta</taxon>
        <taxon>Tracheophyta</taxon>
        <taxon>Spermatophyta</taxon>
        <taxon>Magnoliopsida</taxon>
        <taxon>eudicotyledons</taxon>
        <taxon>Gunneridae</taxon>
        <taxon>Pentapetalae</taxon>
        <taxon>rosids</taxon>
        <taxon>fabids</taxon>
        <taxon>Fabales</taxon>
        <taxon>Fabaceae</taxon>
        <taxon>Papilionoideae</taxon>
        <taxon>50 kb inversion clade</taxon>
        <taxon>NPAAA clade</taxon>
        <taxon>Hologalegina</taxon>
        <taxon>IRL clade</taxon>
        <taxon>Trifolieae</taxon>
        <taxon>Trifolium</taxon>
    </lineage>
</organism>
<protein>
    <submittedName>
        <fullName evidence="1">Protein SYM1</fullName>
    </submittedName>
</protein>
<feature type="non-terminal residue" evidence="1">
    <location>
        <position position="1"/>
    </location>
</feature>
<dbReference type="Proteomes" id="UP000265520">
    <property type="component" value="Unassembled WGS sequence"/>
</dbReference>
<name>A0A392MVD3_9FABA</name>
<reference evidence="1 2" key="1">
    <citation type="journal article" date="2018" name="Front. Plant Sci.">
        <title>Red Clover (Trifolium pratense) and Zigzag Clover (T. medium) - A Picture of Genomic Similarities and Differences.</title>
        <authorList>
            <person name="Dluhosova J."/>
            <person name="Istvanek J."/>
            <person name="Nedelnik J."/>
            <person name="Repkova J."/>
        </authorList>
    </citation>
    <scope>NUCLEOTIDE SEQUENCE [LARGE SCALE GENOMIC DNA]</scope>
    <source>
        <strain evidence="2">cv. 10/8</strain>
        <tissue evidence="1">Leaf</tissue>
    </source>
</reference>
<dbReference type="EMBL" id="LXQA010020537">
    <property type="protein sequence ID" value="MCH91496.1"/>
    <property type="molecule type" value="Genomic_DNA"/>
</dbReference>
<sequence length="67" mass="7193">GDVTAQYITHSAAASKKRLQLSVVTTKEADTTFVVDWRRVAVTSMFGFGFVGPVGHFCFKGRGSGNP</sequence>
<dbReference type="AlphaFoldDB" id="A0A392MVD3"/>
<comment type="caution">
    <text evidence="1">The sequence shown here is derived from an EMBL/GenBank/DDBJ whole genome shotgun (WGS) entry which is preliminary data.</text>
</comment>
<proteinExistence type="predicted"/>
<evidence type="ECO:0000313" key="2">
    <source>
        <dbReference type="Proteomes" id="UP000265520"/>
    </source>
</evidence>